<evidence type="ECO:0008006" key="3">
    <source>
        <dbReference type="Google" id="ProtNLM"/>
    </source>
</evidence>
<dbReference type="Proteomes" id="UP000317648">
    <property type="component" value="Chromosome"/>
</dbReference>
<dbReference type="KEGG" id="lcre:Pla8534_33740"/>
<protein>
    <recommendedName>
        <fullName evidence="3">GNT-I family protein</fullName>
    </recommendedName>
</protein>
<dbReference type="SUPFAM" id="SSF53448">
    <property type="entry name" value="Nucleotide-diphospho-sugar transferases"/>
    <property type="match status" value="1"/>
</dbReference>
<name>A0A518DUP8_9BACT</name>
<organism evidence="1 2">
    <name type="scientific">Lignipirellula cremea</name>
    <dbReference type="NCBI Taxonomy" id="2528010"/>
    <lineage>
        <taxon>Bacteria</taxon>
        <taxon>Pseudomonadati</taxon>
        <taxon>Planctomycetota</taxon>
        <taxon>Planctomycetia</taxon>
        <taxon>Pirellulales</taxon>
        <taxon>Pirellulaceae</taxon>
        <taxon>Lignipirellula</taxon>
    </lineage>
</organism>
<proteinExistence type="predicted"/>
<dbReference type="EMBL" id="CP036433">
    <property type="protein sequence ID" value="QDU95559.1"/>
    <property type="molecule type" value="Genomic_DNA"/>
</dbReference>
<evidence type="ECO:0000313" key="2">
    <source>
        <dbReference type="Proteomes" id="UP000317648"/>
    </source>
</evidence>
<dbReference type="AlphaFoldDB" id="A0A518DUP8"/>
<dbReference type="InterPro" id="IPR029044">
    <property type="entry name" value="Nucleotide-diphossugar_trans"/>
</dbReference>
<accession>A0A518DUP8</accession>
<dbReference type="RefSeq" id="WP_145054280.1">
    <property type="nucleotide sequence ID" value="NZ_CP036433.1"/>
</dbReference>
<dbReference type="OrthoDB" id="5180856at2"/>
<gene>
    <name evidence="1" type="ORF">Pla8534_33740</name>
</gene>
<sequence length="307" mass="35048">MAINAPVAFFIFNRPEVTQRVFNAIAQARPRTLMIVADGPRIDVEGEEAAVAATRAIIDQVNWPCEVLKNYSGDNLGCKIRVSSGLEWVFQQTEEAIFLEDDCLPAPGFFPFCQELLERYRHDSRVVSITGNNFQDGISRTSASYYFSKYFHCWGWAGWRRTWEAFDINLPSWPAFLEEGGLANVADSPAEEQCWRRIFNAQHRGETNSWAYAWLFSCMTQGLTATSDQNLVSNIGFEPNATHTTRESLLANLPTPSFGELIHPTEVLRHKAADLHTFESVFRRPPLLKKWKNSVRKRWRRLTKPAA</sequence>
<keyword evidence="2" id="KW-1185">Reference proteome</keyword>
<dbReference type="Gene3D" id="3.90.550.10">
    <property type="entry name" value="Spore Coat Polysaccharide Biosynthesis Protein SpsA, Chain A"/>
    <property type="match status" value="1"/>
</dbReference>
<evidence type="ECO:0000313" key="1">
    <source>
        <dbReference type="EMBL" id="QDU95559.1"/>
    </source>
</evidence>
<reference evidence="1 2" key="1">
    <citation type="submission" date="2019-02" db="EMBL/GenBank/DDBJ databases">
        <title>Deep-cultivation of Planctomycetes and their phenomic and genomic characterization uncovers novel biology.</title>
        <authorList>
            <person name="Wiegand S."/>
            <person name="Jogler M."/>
            <person name="Boedeker C."/>
            <person name="Pinto D."/>
            <person name="Vollmers J."/>
            <person name="Rivas-Marin E."/>
            <person name="Kohn T."/>
            <person name="Peeters S.H."/>
            <person name="Heuer A."/>
            <person name="Rast P."/>
            <person name="Oberbeckmann S."/>
            <person name="Bunk B."/>
            <person name="Jeske O."/>
            <person name="Meyerdierks A."/>
            <person name="Storesund J.E."/>
            <person name="Kallscheuer N."/>
            <person name="Luecker S."/>
            <person name="Lage O.M."/>
            <person name="Pohl T."/>
            <person name="Merkel B.J."/>
            <person name="Hornburger P."/>
            <person name="Mueller R.-W."/>
            <person name="Bruemmer F."/>
            <person name="Labrenz M."/>
            <person name="Spormann A.M."/>
            <person name="Op den Camp H."/>
            <person name="Overmann J."/>
            <person name="Amann R."/>
            <person name="Jetten M.S.M."/>
            <person name="Mascher T."/>
            <person name="Medema M.H."/>
            <person name="Devos D.P."/>
            <person name="Kaster A.-K."/>
            <person name="Ovreas L."/>
            <person name="Rohde M."/>
            <person name="Galperin M.Y."/>
            <person name="Jogler C."/>
        </authorList>
    </citation>
    <scope>NUCLEOTIDE SEQUENCE [LARGE SCALE GENOMIC DNA]</scope>
    <source>
        <strain evidence="1 2">Pla85_3_4</strain>
    </source>
</reference>